<dbReference type="InterPro" id="IPR031009">
    <property type="entry name" value="Tcm_partner"/>
</dbReference>
<reference evidence="2 3" key="1">
    <citation type="submission" date="2020-08" db="EMBL/GenBank/DDBJ databases">
        <title>Genomic Encyclopedia of Type Strains, Phase IV (KMG-V): Genome sequencing to study the core and pangenomes of soil and plant-associated prokaryotes.</title>
        <authorList>
            <person name="Whitman W."/>
        </authorList>
    </citation>
    <scope>NUCLEOTIDE SEQUENCE [LARGE SCALE GENOMIC DNA]</scope>
    <source>
        <strain evidence="2 3">SEMIA 492</strain>
    </source>
</reference>
<dbReference type="EMBL" id="JACIIG010000009">
    <property type="protein sequence ID" value="MBB4569592.1"/>
    <property type="molecule type" value="Genomic_DNA"/>
</dbReference>
<gene>
    <name evidence="2" type="ORF">GGE60_003716</name>
</gene>
<accession>A0A7W6ZWM4</accession>
<evidence type="ECO:0000313" key="3">
    <source>
        <dbReference type="Proteomes" id="UP000543836"/>
    </source>
</evidence>
<proteinExistence type="predicted"/>
<dbReference type="RefSeq" id="WP_028753185.1">
    <property type="nucleotide sequence ID" value="NZ_JACIIG010000009.1"/>
</dbReference>
<evidence type="ECO:0000259" key="1">
    <source>
        <dbReference type="Pfam" id="PF22560"/>
    </source>
</evidence>
<name>A0A7W6ZWM4_9HYPH</name>
<dbReference type="Proteomes" id="UP000543836">
    <property type="component" value="Unassembled WGS sequence"/>
</dbReference>
<feature type="domain" description="GMT-like wHTH" evidence="1">
    <location>
        <begin position="278"/>
        <end position="351"/>
    </location>
</feature>
<organism evidence="2 3">
    <name type="scientific">Rhizobium leucaenae</name>
    <dbReference type="NCBI Taxonomy" id="29450"/>
    <lineage>
        <taxon>Bacteria</taxon>
        <taxon>Pseudomonadati</taxon>
        <taxon>Pseudomonadota</taxon>
        <taxon>Alphaproteobacteria</taxon>
        <taxon>Hyphomicrobiales</taxon>
        <taxon>Rhizobiaceae</taxon>
        <taxon>Rhizobium/Agrobacterium group</taxon>
        <taxon>Rhizobium</taxon>
    </lineage>
</organism>
<protein>
    <submittedName>
        <fullName evidence="2">Three-Cys-motif partner protein</fullName>
    </submittedName>
</protein>
<keyword evidence="3" id="KW-1185">Reference proteome</keyword>
<evidence type="ECO:0000313" key="2">
    <source>
        <dbReference type="EMBL" id="MBB4569592.1"/>
    </source>
</evidence>
<sequence>MTIKFFEERGDQSAVKAEIVQKYFSAWANIVLPATQQFGGGKIAYIDLYAGPGRYKDGAASTPLLVLQKAIESPKISAALVALFNDMDQNNTQSLQSEINALPGIERLKNPPTVNCNPVDKDAEEYFAKTKIIPSFTFLDPFGYKGLSLRLVNGVIKDWGCDCVFFFNYNRISLGISNPLVQEHMAALFGDTRAAELKARVECAKPALREQMILEELSHALIEMGGKFVLPFRFRNDKGRLTHHLVFVSKSFKGYEVMKEIMASASSTTDQGVASFAYSPADISMPLLFELARPLDDLEGMLKREYVGKTASMRAIYEQHSVGRPYLSKHYKNVLAKMDDAGAVTVIDPQGKPRKRGSFADRLMVTFPKAAT</sequence>
<dbReference type="InterPro" id="IPR054339">
    <property type="entry name" value="GMT_wHTH"/>
</dbReference>
<dbReference type="NCBIfam" id="TIGR04474">
    <property type="entry name" value="tcm_partner"/>
    <property type="match status" value="1"/>
</dbReference>
<dbReference type="Pfam" id="PF22560">
    <property type="entry name" value="GMT-wHTH"/>
    <property type="match status" value="1"/>
</dbReference>
<dbReference type="AlphaFoldDB" id="A0A7W6ZWM4"/>
<comment type="caution">
    <text evidence="2">The sequence shown here is derived from an EMBL/GenBank/DDBJ whole genome shotgun (WGS) entry which is preliminary data.</text>
</comment>